<dbReference type="FunFam" id="3.40.50.720:FF:000213">
    <property type="entry name" value="Putative 2-hydroxyacid dehydrogenase"/>
    <property type="match status" value="1"/>
</dbReference>
<proteinExistence type="inferred from homology"/>
<organism evidence="7 8">
    <name type="scientific">Ilex paraguariensis</name>
    <name type="common">yerba mate</name>
    <dbReference type="NCBI Taxonomy" id="185542"/>
    <lineage>
        <taxon>Eukaryota</taxon>
        <taxon>Viridiplantae</taxon>
        <taxon>Streptophyta</taxon>
        <taxon>Embryophyta</taxon>
        <taxon>Tracheophyta</taxon>
        <taxon>Spermatophyta</taxon>
        <taxon>Magnoliopsida</taxon>
        <taxon>eudicotyledons</taxon>
        <taxon>Gunneridae</taxon>
        <taxon>Pentapetalae</taxon>
        <taxon>asterids</taxon>
        <taxon>campanulids</taxon>
        <taxon>Aquifoliales</taxon>
        <taxon>Aquifoliaceae</taxon>
        <taxon>Ilex</taxon>
    </lineage>
</organism>
<dbReference type="InterPro" id="IPR036291">
    <property type="entry name" value="NAD(P)-bd_dom_sf"/>
</dbReference>
<dbReference type="SUPFAM" id="SSF52283">
    <property type="entry name" value="Formate/glycerate dehydrogenase catalytic domain-like"/>
    <property type="match status" value="1"/>
</dbReference>
<evidence type="ECO:0000256" key="4">
    <source>
        <dbReference type="RuleBase" id="RU003719"/>
    </source>
</evidence>
<dbReference type="EMBL" id="CAUOFW020000447">
    <property type="protein sequence ID" value="CAK9134489.1"/>
    <property type="molecule type" value="Genomic_DNA"/>
</dbReference>
<dbReference type="Proteomes" id="UP001642360">
    <property type="component" value="Unassembled WGS sequence"/>
</dbReference>
<dbReference type="InterPro" id="IPR006139">
    <property type="entry name" value="D-isomer_2_OHA_DH_cat_dom"/>
</dbReference>
<dbReference type="InterPro" id="IPR029752">
    <property type="entry name" value="D-isomer_DH_CS1"/>
</dbReference>
<dbReference type="SUPFAM" id="SSF51735">
    <property type="entry name" value="NAD(P)-binding Rossmann-fold domains"/>
    <property type="match status" value="1"/>
</dbReference>
<keyword evidence="1" id="KW-0521">NADP</keyword>
<dbReference type="Pfam" id="PF02826">
    <property type="entry name" value="2-Hacid_dh_C"/>
    <property type="match status" value="1"/>
</dbReference>
<protein>
    <submittedName>
        <fullName evidence="7">Uncharacterized protein</fullName>
    </submittedName>
</protein>
<keyword evidence="2 4" id="KW-0560">Oxidoreductase</keyword>
<name>A0ABC8QP62_9AQUA</name>
<comment type="caution">
    <text evidence="7">The sequence shown here is derived from an EMBL/GenBank/DDBJ whole genome shotgun (WGS) entry which is preliminary data.</text>
</comment>
<sequence>MTLQIQSHQEHAPQELPQVLVLEPPNVFKAYEKQFLEKFQFLKAWESEIPTEQFLTTHARSIRALLCSDWTPITADVLRLLPSLRVIVTSSAGLNHIDLSECRRGGISVANVGTVFSEDVADMAVGLLIDVLRRITAANRYVKAGLWPIKGDFPLGSKLGGKRIGIVGLGSIGLEVAKRLEAFSCSISYTSRKKKPSISFPFYTNACELAANCDILIICCALTNETRHMINKEVLSALGREGIVVNIARGAIVDEKELVRCLEQGEIAGAGLDVFENEPNVPTELLVLDNIVLSPHCSVLTEESFRDMFELISGNLEAFFSNKSLLSPVFDE</sequence>
<evidence type="ECO:0000256" key="2">
    <source>
        <dbReference type="ARBA" id="ARBA00023002"/>
    </source>
</evidence>
<reference evidence="7 8" key="1">
    <citation type="submission" date="2024-02" db="EMBL/GenBank/DDBJ databases">
        <authorList>
            <person name="Vignale AGUSTIN F."/>
            <person name="Sosa J E."/>
            <person name="Modenutti C."/>
        </authorList>
    </citation>
    <scope>NUCLEOTIDE SEQUENCE [LARGE SCALE GENOMIC DNA]</scope>
</reference>
<evidence type="ECO:0000256" key="3">
    <source>
        <dbReference type="ARBA" id="ARBA00023027"/>
    </source>
</evidence>
<evidence type="ECO:0000259" key="6">
    <source>
        <dbReference type="Pfam" id="PF02826"/>
    </source>
</evidence>
<evidence type="ECO:0000313" key="7">
    <source>
        <dbReference type="EMBL" id="CAK9134489.1"/>
    </source>
</evidence>
<feature type="domain" description="D-isomer specific 2-hydroxyacid dehydrogenase catalytic" evidence="5">
    <location>
        <begin position="20"/>
        <end position="329"/>
    </location>
</feature>
<dbReference type="GO" id="GO:0016616">
    <property type="term" value="F:oxidoreductase activity, acting on the CH-OH group of donors, NAD or NADP as acceptor"/>
    <property type="evidence" value="ECO:0007669"/>
    <property type="project" value="UniProtKB-ARBA"/>
</dbReference>
<dbReference type="Pfam" id="PF00389">
    <property type="entry name" value="2-Hacid_dh"/>
    <property type="match status" value="1"/>
</dbReference>
<feature type="domain" description="D-isomer specific 2-hydroxyacid dehydrogenase NAD-binding" evidence="6">
    <location>
        <begin position="125"/>
        <end position="298"/>
    </location>
</feature>
<evidence type="ECO:0000256" key="1">
    <source>
        <dbReference type="ARBA" id="ARBA00022857"/>
    </source>
</evidence>
<dbReference type="PANTHER" id="PTHR10996:SF270">
    <property type="entry name" value="GLYOXYLATE_HYDROXYPYRUVATE REDUCTASE HPR3-LIKE"/>
    <property type="match status" value="1"/>
</dbReference>
<evidence type="ECO:0000259" key="5">
    <source>
        <dbReference type="Pfam" id="PF00389"/>
    </source>
</evidence>
<keyword evidence="8" id="KW-1185">Reference proteome</keyword>
<comment type="similarity">
    <text evidence="4">Belongs to the D-isomer specific 2-hydroxyacid dehydrogenase family.</text>
</comment>
<keyword evidence="3" id="KW-0520">NAD</keyword>
<gene>
    <name evidence="7" type="ORF">ILEXP_LOCUS1418</name>
</gene>
<dbReference type="CDD" id="cd12156">
    <property type="entry name" value="HPPR"/>
    <property type="match status" value="1"/>
</dbReference>
<evidence type="ECO:0000313" key="8">
    <source>
        <dbReference type="Proteomes" id="UP001642360"/>
    </source>
</evidence>
<dbReference type="InterPro" id="IPR050223">
    <property type="entry name" value="D-isomer_2-hydroxyacid_DH"/>
</dbReference>
<dbReference type="InterPro" id="IPR006140">
    <property type="entry name" value="D-isomer_DH_NAD-bd"/>
</dbReference>
<dbReference type="PANTHER" id="PTHR10996">
    <property type="entry name" value="2-HYDROXYACID DEHYDROGENASE-RELATED"/>
    <property type="match status" value="1"/>
</dbReference>
<accession>A0ABC8QP62</accession>
<dbReference type="AlphaFoldDB" id="A0ABC8QP62"/>
<dbReference type="PROSITE" id="PS00065">
    <property type="entry name" value="D_2_HYDROXYACID_DH_1"/>
    <property type="match status" value="1"/>
</dbReference>
<dbReference type="Gene3D" id="3.40.50.720">
    <property type="entry name" value="NAD(P)-binding Rossmann-like Domain"/>
    <property type="match status" value="2"/>
</dbReference>